<dbReference type="EMBL" id="JABWDY010027946">
    <property type="protein sequence ID" value="KAF5187488.1"/>
    <property type="molecule type" value="Genomic_DNA"/>
</dbReference>
<keyword evidence="2" id="KW-1185">Reference proteome</keyword>
<dbReference type="OrthoDB" id="1210636at2759"/>
<reference evidence="1 2" key="1">
    <citation type="submission" date="2020-06" db="EMBL/GenBank/DDBJ databases">
        <title>Transcriptomic and genomic resources for Thalictrum thalictroides and T. hernandezii: Facilitating candidate gene discovery in an emerging model plant lineage.</title>
        <authorList>
            <person name="Arias T."/>
            <person name="Riano-Pachon D.M."/>
            <person name="Di Stilio V.S."/>
        </authorList>
    </citation>
    <scope>NUCLEOTIDE SEQUENCE [LARGE SCALE GENOMIC DNA]</scope>
    <source>
        <strain evidence="2">cv. WT478/WT964</strain>
        <tissue evidence="1">Leaves</tissue>
    </source>
</reference>
<accession>A0A7J6VSE6</accession>
<dbReference type="AlphaFoldDB" id="A0A7J6VSE6"/>
<sequence>MGPYCGEDSGQIGWLVLNTHGSASYQNHGYGVLAWKHLHCGDWRVVIVAKYGSEGNKWWPRQTRQSYGCSLWRGIMNNFYKFKPGIRCRLQDGHKIQFLNVVWLVDKPLKEEYPLVCNVSGSSRNGNVVDFGSGIGSENVWELQLRRRLYEWELQQFNLLLEKLGQVMELEMA</sequence>
<evidence type="ECO:0000313" key="2">
    <source>
        <dbReference type="Proteomes" id="UP000554482"/>
    </source>
</evidence>
<organism evidence="1 2">
    <name type="scientific">Thalictrum thalictroides</name>
    <name type="common">Rue-anemone</name>
    <name type="synonym">Anemone thalictroides</name>
    <dbReference type="NCBI Taxonomy" id="46969"/>
    <lineage>
        <taxon>Eukaryota</taxon>
        <taxon>Viridiplantae</taxon>
        <taxon>Streptophyta</taxon>
        <taxon>Embryophyta</taxon>
        <taxon>Tracheophyta</taxon>
        <taxon>Spermatophyta</taxon>
        <taxon>Magnoliopsida</taxon>
        <taxon>Ranunculales</taxon>
        <taxon>Ranunculaceae</taxon>
        <taxon>Thalictroideae</taxon>
        <taxon>Thalictrum</taxon>
    </lineage>
</organism>
<dbReference type="Proteomes" id="UP000554482">
    <property type="component" value="Unassembled WGS sequence"/>
</dbReference>
<evidence type="ECO:0000313" key="1">
    <source>
        <dbReference type="EMBL" id="KAF5187488.1"/>
    </source>
</evidence>
<gene>
    <name evidence="1" type="ORF">FRX31_022927</name>
</gene>
<name>A0A7J6VSE6_THATH</name>
<protein>
    <submittedName>
        <fullName evidence="1">Uncharacterized protein</fullName>
    </submittedName>
</protein>
<proteinExistence type="predicted"/>
<comment type="caution">
    <text evidence="1">The sequence shown here is derived from an EMBL/GenBank/DDBJ whole genome shotgun (WGS) entry which is preliminary data.</text>
</comment>